<dbReference type="Proteomes" id="UP001497535">
    <property type="component" value="Unassembled WGS sequence"/>
</dbReference>
<protein>
    <submittedName>
        <fullName evidence="1">Uncharacterized protein</fullName>
    </submittedName>
</protein>
<organism evidence="1 2">
    <name type="scientific">Meloidogyne enterolobii</name>
    <name type="common">Root-knot nematode worm</name>
    <name type="synonym">Meloidogyne mayaguensis</name>
    <dbReference type="NCBI Taxonomy" id="390850"/>
    <lineage>
        <taxon>Eukaryota</taxon>
        <taxon>Metazoa</taxon>
        <taxon>Ecdysozoa</taxon>
        <taxon>Nematoda</taxon>
        <taxon>Chromadorea</taxon>
        <taxon>Rhabditida</taxon>
        <taxon>Tylenchina</taxon>
        <taxon>Tylenchomorpha</taxon>
        <taxon>Tylenchoidea</taxon>
        <taxon>Meloidogynidae</taxon>
        <taxon>Meloidogyninae</taxon>
        <taxon>Meloidogyne</taxon>
    </lineage>
</organism>
<dbReference type="EMBL" id="CAVMJV010000005">
    <property type="protein sequence ID" value="CAK5029080.1"/>
    <property type="molecule type" value="Genomic_DNA"/>
</dbReference>
<evidence type="ECO:0000313" key="1">
    <source>
        <dbReference type="EMBL" id="CAK5029080.1"/>
    </source>
</evidence>
<keyword evidence="2" id="KW-1185">Reference proteome</keyword>
<name>A0ACB0Y378_MELEN</name>
<accession>A0ACB0Y378</accession>
<evidence type="ECO:0000313" key="2">
    <source>
        <dbReference type="Proteomes" id="UP001497535"/>
    </source>
</evidence>
<reference evidence="1" key="1">
    <citation type="submission" date="2023-11" db="EMBL/GenBank/DDBJ databases">
        <authorList>
            <person name="Poullet M."/>
        </authorList>
    </citation>
    <scope>NUCLEOTIDE SEQUENCE</scope>
    <source>
        <strain evidence="1">E1834</strain>
    </source>
</reference>
<comment type="caution">
    <text evidence="1">The sequence shown here is derived from an EMBL/GenBank/DDBJ whole genome shotgun (WGS) entry which is preliminary data.</text>
</comment>
<gene>
    <name evidence="1" type="ORF">MENTE1834_LOCUS6808</name>
</gene>
<sequence>MNIPNINWVDYSFNCQKGKLLLDFMFQTNSTQHVTEFTRLRSTLDLIFSSPSNLLSNVKITENFSNSDHNMITFNINSSIPFNRHKKRFTKGN</sequence>
<proteinExistence type="predicted"/>